<dbReference type="InterPro" id="IPR007290">
    <property type="entry name" value="Arv1"/>
</dbReference>
<evidence type="ECO:0000256" key="3">
    <source>
        <dbReference type="ARBA" id="ARBA00022448"/>
    </source>
</evidence>
<keyword evidence="10" id="KW-0746">Sphingolipid metabolism</keyword>
<dbReference type="GO" id="GO:0016125">
    <property type="term" value="P:sterol metabolic process"/>
    <property type="evidence" value="ECO:0007669"/>
    <property type="project" value="UniProtKB-UniRule"/>
</dbReference>
<evidence type="ECO:0000256" key="7">
    <source>
        <dbReference type="ARBA" id="ARBA00023055"/>
    </source>
</evidence>
<name>A0A4T0NKI2_9BASI</name>
<dbReference type="GO" id="GO:0005789">
    <property type="term" value="C:endoplasmic reticulum membrane"/>
    <property type="evidence" value="ECO:0007669"/>
    <property type="project" value="UniProtKB-SubCell"/>
</dbReference>
<organism evidence="11 12">
    <name type="scientific">Wallemia mellicola</name>
    <dbReference type="NCBI Taxonomy" id="1708541"/>
    <lineage>
        <taxon>Eukaryota</taxon>
        <taxon>Fungi</taxon>
        <taxon>Dikarya</taxon>
        <taxon>Basidiomycota</taxon>
        <taxon>Wallemiomycotina</taxon>
        <taxon>Wallemiomycetes</taxon>
        <taxon>Wallemiales</taxon>
        <taxon>Wallemiaceae</taxon>
        <taxon>Wallemia</taxon>
    </lineage>
</organism>
<dbReference type="GO" id="GO:0032366">
    <property type="term" value="P:intracellular sterol transport"/>
    <property type="evidence" value="ECO:0007669"/>
    <property type="project" value="UniProtKB-UniRule"/>
</dbReference>
<sequence length="270" mass="30216">MPICVNCRQYLENIATIYSFTDSRIELCPACSNLSDVYIGSRNLSLLSDLVLLKPQVLRHLLYNRRAEPAQSERFRSLNPGYRHNNVNTTTHLVKLGGILVIADAFVSWVHFRADGMSFMKLLIAATLDALSYHIAVIFAVRILTVRSVSNLQISLAIFYSSFAKLFLLLLLIIADPVPQSSSTVSNVPDNFLTGMHLTDDNRKAVWNVYTSLDDDRIDRPWIVNTVVGGMSAGFGLRVLLNTPPITSTIIILSGWIARSVTLELLHMYF</sequence>
<feature type="transmembrane region" description="Helical" evidence="10">
    <location>
        <begin position="118"/>
        <end position="144"/>
    </location>
</feature>
<evidence type="ECO:0000256" key="2">
    <source>
        <dbReference type="ARBA" id="ARBA00009187"/>
    </source>
</evidence>
<dbReference type="PANTHER" id="PTHR14467">
    <property type="entry name" value="ARV1"/>
    <property type="match status" value="1"/>
</dbReference>
<dbReference type="GO" id="GO:0097036">
    <property type="term" value="P:regulation of plasma membrane sterol distribution"/>
    <property type="evidence" value="ECO:0007669"/>
    <property type="project" value="UniProtKB-UniRule"/>
</dbReference>
<keyword evidence="6 10" id="KW-1133">Transmembrane helix</keyword>
<proteinExistence type="inferred from homology"/>
<accession>A0A4T0NKI2</accession>
<protein>
    <recommendedName>
        <fullName evidence="10">Protein ARV</fullName>
    </recommendedName>
</protein>
<dbReference type="GO" id="GO:0000139">
    <property type="term" value="C:Golgi membrane"/>
    <property type="evidence" value="ECO:0007669"/>
    <property type="project" value="UniProtKB-SubCell"/>
</dbReference>
<dbReference type="PANTHER" id="PTHR14467:SF0">
    <property type="entry name" value="PROTEIN ARV1"/>
    <property type="match status" value="1"/>
</dbReference>
<dbReference type="EMBL" id="SPRH01000060">
    <property type="protein sequence ID" value="TIB96596.1"/>
    <property type="molecule type" value="Genomic_DNA"/>
</dbReference>
<comment type="function">
    <text evidence="10">Regulates also the sphingolipid metabolism.</text>
</comment>
<evidence type="ECO:0000256" key="1">
    <source>
        <dbReference type="ARBA" id="ARBA00004477"/>
    </source>
</evidence>
<reference evidence="11 12" key="1">
    <citation type="submission" date="2019-03" db="EMBL/GenBank/DDBJ databases">
        <title>Sequencing 25 genomes of Wallemia mellicola.</title>
        <authorList>
            <person name="Gostincar C."/>
        </authorList>
    </citation>
    <scope>NUCLEOTIDE SEQUENCE [LARGE SCALE GENOMIC DNA]</scope>
    <source>
        <strain evidence="11 12">EXF-1262</strain>
    </source>
</reference>
<evidence type="ECO:0000256" key="6">
    <source>
        <dbReference type="ARBA" id="ARBA00022989"/>
    </source>
</evidence>
<evidence type="ECO:0000256" key="10">
    <source>
        <dbReference type="RuleBase" id="RU368065"/>
    </source>
</evidence>
<keyword evidence="8 10" id="KW-0443">Lipid metabolism</keyword>
<keyword evidence="7 10" id="KW-0445">Lipid transport</keyword>
<keyword evidence="10" id="KW-0333">Golgi apparatus</keyword>
<dbReference type="Pfam" id="PF04161">
    <property type="entry name" value="Arv1"/>
    <property type="match status" value="1"/>
</dbReference>
<comment type="subcellular location">
    <subcellularLocation>
        <location evidence="1 10">Endoplasmic reticulum membrane</location>
        <topology evidence="1 10">Multi-pass membrane protein</topology>
    </subcellularLocation>
    <subcellularLocation>
        <location evidence="10">Golgi apparatus membrane</location>
        <topology evidence="10">Multi-pass membrane protein</topology>
    </subcellularLocation>
</comment>
<comment type="caution">
    <text evidence="11">The sequence shown here is derived from an EMBL/GenBank/DDBJ whole genome shotgun (WGS) entry which is preliminary data.</text>
</comment>
<dbReference type="Proteomes" id="UP000307169">
    <property type="component" value="Unassembled WGS sequence"/>
</dbReference>
<evidence type="ECO:0000256" key="5">
    <source>
        <dbReference type="ARBA" id="ARBA00022824"/>
    </source>
</evidence>
<evidence type="ECO:0000313" key="12">
    <source>
        <dbReference type="Proteomes" id="UP000307169"/>
    </source>
</evidence>
<comment type="similarity">
    <text evidence="2 10">Belongs to the ARV1 family.</text>
</comment>
<dbReference type="GO" id="GO:0006665">
    <property type="term" value="P:sphingolipid metabolic process"/>
    <property type="evidence" value="ECO:0007669"/>
    <property type="project" value="UniProtKB-UniRule"/>
</dbReference>
<evidence type="ECO:0000313" key="11">
    <source>
        <dbReference type="EMBL" id="TIB96596.1"/>
    </source>
</evidence>
<keyword evidence="3 10" id="KW-0813">Transport</keyword>
<keyword evidence="9 10" id="KW-0472">Membrane</keyword>
<evidence type="ECO:0000256" key="4">
    <source>
        <dbReference type="ARBA" id="ARBA00022692"/>
    </source>
</evidence>
<keyword evidence="4 10" id="KW-0812">Transmembrane</keyword>
<evidence type="ECO:0000256" key="8">
    <source>
        <dbReference type="ARBA" id="ARBA00023098"/>
    </source>
</evidence>
<dbReference type="AlphaFoldDB" id="A0A4T0NKI2"/>
<feature type="transmembrane region" description="Helical" evidence="10">
    <location>
        <begin position="156"/>
        <end position="175"/>
    </location>
</feature>
<evidence type="ECO:0000256" key="9">
    <source>
        <dbReference type="ARBA" id="ARBA00023136"/>
    </source>
</evidence>
<keyword evidence="5 10" id="KW-0256">Endoplasmic reticulum</keyword>
<gene>
    <name evidence="11" type="ORF">E3Q17_03770</name>
</gene>
<dbReference type="GO" id="GO:0032541">
    <property type="term" value="C:cortical endoplasmic reticulum"/>
    <property type="evidence" value="ECO:0007669"/>
    <property type="project" value="TreeGrafter"/>
</dbReference>
<comment type="function">
    <text evidence="10">Mediator of sterol homeostasis involved in sterol uptake, trafficking and distribution into membranes.</text>
</comment>
<feature type="transmembrane region" description="Helical" evidence="10">
    <location>
        <begin position="93"/>
        <end position="112"/>
    </location>
</feature>